<feature type="domain" description="Ig-like" evidence="10">
    <location>
        <begin position="69"/>
        <end position="140"/>
    </location>
</feature>
<reference evidence="11 12" key="1">
    <citation type="submission" date="2024-05" db="EMBL/GenBank/DDBJ databases">
        <title>A high-quality chromosomal-level genome assembly of Topmouth culter (Culter alburnus).</title>
        <authorList>
            <person name="Zhao H."/>
        </authorList>
    </citation>
    <scope>NUCLEOTIDE SEQUENCE [LARGE SCALE GENOMIC DNA]</scope>
    <source>
        <strain evidence="11">CATC2023</strain>
        <tissue evidence="11">Muscle</tissue>
    </source>
</reference>
<dbReference type="InterPro" id="IPR043136">
    <property type="entry name" value="B30.2/SPRY_sf"/>
</dbReference>
<evidence type="ECO:0000256" key="4">
    <source>
        <dbReference type="ARBA" id="ARBA00014684"/>
    </source>
</evidence>
<dbReference type="InterPro" id="IPR035754">
    <property type="entry name" value="SPRY_SPSB3"/>
</dbReference>
<dbReference type="InterPro" id="IPR003877">
    <property type="entry name" value="SPRY_dom"/>
</dbReference>
<keyword evidence="5" id="KW-0833">Ubl conjugation pathway</keyword>
<gene>
    <name evidence="11" type="ORF">ABG768_016987</name>
</gene>
<dbReference type="SMART" id="SM00449">
    <property type="entry name" value="SPRY"/>
    <property type="match status" value="1"/>
</dbReference>
<dbReference type="InterPro" id="IPR007110">
    <property type="entry name" value="Ig-like_dom"/>
</dbReference>
<dbReference type="PROSITE" id="PS50835">
    <property type="entry name" value="IG_LIKE"/>
    <property type="match status" value="1"/>
</dbReference>
<comment type="similarity">
    <text evidence="3">Belongs to the SPSB family.</text>
</comment>
<dbReference type="InterPro" id="IPR001496">
    <property type="entry name" value="SOCS_box"/>
</dbReference>
<dbReference type="InterPro" id="IPR013320">
    <property type="entry name" value="ConA-like_dom_sf"/>
</dbReference>
<dbReference type="EMBL" id="JAWDJR010000023">
    <property type="protein sequence ID" value="KAK9952961.1"/>
    <property type="molecule type" value="Genomic_DNA"/>
</dbReference>
<dbReference type="Proteomes" id="UP001479290">
    <property type="component" value="Unassembled WGS sequence"/>
</dbReference>
<comment type="subcellular location">
    <subcellularLocation>
        <location evidence="1">Nucleus</location>
    </subcellularLocation>
</comment>
<evidence type="ECO:0000313" key="12">
    <source>
        <dbReference type="Proteomes" id="UP001479290"/>
    </source>
</evidence>
<dbReference type="GO" id="GO:0016567">
    <property type="term" value="P:protein ubiquitination"/>
    <property type="evidence" value="ECO:0007669"/>
    <property type="project" value="UniProtKB-ARBA"/>
</dbReference>
<evidence type="ECO:0000259" key="8">
    <source>
        <dbReference type="PROSITE" id="PS50188"/>
    </source>
</evidence>
<dbReference type="InterPro" id="IPR001870">
    <property type="entry name" value="B30.2/SPRY"/>
</dbReference>
<evidence type="ECO:0000256" key="6">
    <source>
        <dbReference type="ARBA" id="ARBA00023242"/>
    </source>
</evidence>
<dbReference type="GO" id="GO:0043161">
    <property type="term" value="P:proteasome-mediated ubiquitin-dependent protein catabolic process"/>
    <property type="evidence" value="ECO:0007669"/>
    <property type="project" value="TreeGrafter"/>
</dbReference>
<dbReference type="PROSITE" id="PS50225">
    <property type="entry name" value="SOCS"/>
    <property type="match status" value="1"/>
</dbReference>
<dbReference type="FunFam" id="2.60.120.920:FF:000018">
    <property type="entry name" value="SPRY domain-containing SOCS box protein 3 isoform X2"/>
    <property type="match status" value="1"/>
</dbReference>
<dbReference type="InterPro" id="IPR050672">
    <property type="entry name" value="FBXO45-Fsn/SPSB_families"/>
</dbReference>
<feature type="region of interest" description="Disordered" evidence="7">
    <location>
        <begin position="1"/>
        <end position="43"/>
    </location>
</feature>
<dbReference type="Pfam" id="PF00622">
    <property type="entry name" value="SPRY"/>
    <property type="match status" value="1"/>
</dbReference>
<dbReference type="Gene3D" id="2.60.120.920">
    <property type="match status" value="1"/>
</dbReference>
<evidence type="ECO:0000256" key="2">
    <source>
        <dbReference type="ARBA" id="ARBA00004906"/>
    </source>
</evidence>
<evidence type="ECO:0000259" key="10">
    <source>
        <dbReference type="PROSITE" id="PS50835"/>
    </source>
</evidence>
<dbReference type="GO" id="GO:0019005">
    <property type="term" value="C:SCF ubiquitin ligase complex"/>
    <property type="evidence" value="ECO:0007669"/>
    <property type="project" value="TreeGrafter"/>
</dbReference>
<sequence>MSWNKYAVSENDPETEATPLETEATPLTTPLETEVTPLSPEDKQAVAAQSEADSTGYEAVTVCVPAEMPPVLPVTGESFCQCPAQTELSSDAQISPYTLSCTCGEEEQGCDWVWDDEGKSSSVSLSCSNRKVSFHSEYSCGTAAIRGAKALGDGQHFWEIKMTSPVYGTDMMVGIGTSEVNLDQFKHSFCSLLGTDEDSWGLSYTGQLHHKGSKVNFSSRFGQGSIIGVHLDSWHGTLSFYKNRRCIGIAATHLQNKRLFPMVCSTAAKSSMKLIRSHSAPTTLQYLCCTQLRKMLPNCADALRVLPLPPGLRLLLSNQLGWVLTLGCADACADNSEDKATQTEDSPFPSHSPSDTERVFISSSFSDNPGSYCSKDDPLDSASIFPDCASCPDDAHYQNSVSIMDVACYLDPSSPSDLYCGSAPISDRTSLPNPECQHISASCPGCDPSLSVSSDSREVNDLCSVYKPEHTGSCVLCPSYTPTGHTSFWPDSASESDSDDFSSDRKTCKRKRCRWT</sequence>
<evidence type="ECO:0000256" key="1">
    <source>
        <dbReference type="ARBA" id="ARBA00004123"/>
    </source>
</evidence>
<feature type="domain" description="SOCS box" evidence="9">
    <location>
        <begin position="271"/>
        <end position="316"/>
    </location>
</feature>
<dbReference type="PROSITE" id="PS50188">
    <property type="entry name" value="B302_SPRY"/>
    <property type="match status" value="1"/>
</dbReference>
<dbReference type="PANTHER" id="PTHR12245:SF5">
    <property type="entry name" value="SPRY DOMAIN-CONTAINING SOCS BOX PROTEIN 3"/>
    <property type="match status" value="1"/>
</dbReference>
<dbReference type="CDD" id="cd12876">
    <property type="entry name" value="SPRY_SOCS3"/>
    <property type="match status" value="1"/>
</dbReference>
<comment type="pathway">
    <text evidence="2">Protein modification; protein ubiquitination.</text>
</comment>
<evidence type="ECO:0000313" key="11">
    <source>
        <dbReference type="EMBL" id="KAK9952961.1"/>
    </source>
</evidence>
<protein>
    <recommendedName>
        <fullName evidence="4">SPRY domain-containing SOCS box protein 3</fullName>
    </recommendedName>
</protein>
<keyword evidence="6" id="KW-0539">Nucleus</keyword>
<feature type="compositionally biased region" description="Low complexity" evidence="7">
    <location>
        <begin position="16"/>
        <end position="39"/>
    </location>
</feature>
<dbReference type="PANTHER" id="PTHR12245">
    <property type="entry name" value="SPRY DOMAIN CONTAINING SOCS BOX PROTEIN"/>
    <property type="match status" value="1"/>
</dbReference>
<keyword evidence="12" id="KW-1185">Reference proteome</keyword>
<dbReference type="AlphaFoldDB" id="A0AAW1YY39"/>
<dbReference type="SUPFAM" id="SSF49899">
    <property type="entry name" value="Concanavalin A-like lectins/glucanases"/>
    <property type="match status" value="1"/>
</dbReference>
<proteinExistence type="inferred from homology"/>
<name>A0AAW1YY39_CULAL</name>
<evidence type="ECO:0000256" key="3">
    <source>
        <dbReference type="ARBA" id="ARBA00010910"/>
    </source>
</evidence>
<dbReference type="GO" id="GO:0005634">
    <property type="term" value="C:nucleus"/>
    <property type="evidence" value="ECO:0007669"/>
    <property type="project" value="UniProtKB-SubCell"/>
</dbReference>
<organism evidence="11 12">
    <name type="scientific">Culter alburnus</name>
    <name type="common">Topmouth culter</name>
    <dbReference type="NCBI Taxonomy" id="194366"/>
    <lineage>
        <taxon>Eukaryota</taxon>
        <taxon>Metazoa</taxon>
        <taxon>Chordata</taxon>
        <taxon>Craniata</taxon>
        <taxon>Vertebrata</taxon>
        <taxon>Euteleostomi</taxon>
        <taxon>Actinopterygii</taxon>
        <taxon>Neopterygii</taxon>
        <taxon>Teleostei</taxon>
        <taxon>Ostariophysi</taxon>
        <taxon>Cypriniformes</taxon>
        <taxon>Xenocyprididae</taxon>
        <taxon>Xenocypridinae</taxon>
        <taxon>Culter</taxon>
    </lineage>
</organism>
<feature type="domain" description="B30.2/SPRY" evidence="8">
    <location>
        <begin position="92"/>
        <end position="281"/>
    </location>
</feature>
<evidence type="ECO:0000256" key="7">
    <source>
        <dbReference type="SAM" id="MobiDB-lite"/>
    </source>
</evidence>
<evidence type="ECO:0000259" key="9">
    <source>
        <dbReference type="PROSITE" id="PS50225"/>
    </source>
</evidence>
<evidence type="ECO:0000256" key="5">
    <source>
        <dbReference type="ARBA" id="ARBA00022786"/>
    </source>
</evidence>
<comment type="caution">
    <text evidence="11">The sequence shown here is derived from an EMBL/GenBank/DDBJ whole genome shotgun (WGS) entry which is preliminary data.</text>
</comment>
<accession>A0AAW1YY39</accession>